<evidence type="ECO:0000313" key="2">
    <source>
        <dbReference type="Proteomes" id="UP001373159"/>
    </source>
</evidence>
<comment type="caution">
    <text evidence="1">The sequence shown here is derived from an EMBL/GenBank/DDBJ whole genome shotgun (WGS) entry which is preliminary data.</text>
</comment>
<proteinExistence type="predicted"/>
<gene>
    <name evidence="1" type="ORF">V8P97_06680</name>
</gene>
<accession>A0ABU8ZRE8</accession>
<dbReference type="Proteomes" id="UP001373159">
    <property type="component" value="Unassembled WGS sequence"/>
</dbReference>
<name>A0ABU8ZRE8_9BIFI</name>
<keyword evidence="2" id="KW-1185">Reference proteome</keyword>
<protein>
    <recommendedName>
        <fullName evidence="3">ATP-grasp domain-containing protein</fullName>
    </recommendedName>
</protein>
<organism evidence="1 2">
    <name type="scientific">Bifidobacterium favimelis</name>
    <dbReference type="NCBI Taxonomy" id="3122979"/>
    <lineage>
        <taxon>Bacteria</taxon>
        <taxon>Bacillati</taxon>
        <taxon>Actinomycetota</taxon>
        <taxon>Actinomycetes</taxon>
        <taxon>Bifidobacteriales</taxon>
        <taxon>Bifidobacteriaceae</taxon>
        <taxon>Bifidobacterium</taxon>
    </lineage>
</organism>
<sequence length="314" mass="34209">MKIGGGRERVCHVISHQGWIADTMSSALDGSRDWRIVRHDGLSPVEGIGPDEAVWTSPGQLIAQNAWLESLGRPPIRLAAPSPSWPLCLDRNLLGRRVILAEAGRIRSWKALPPGLGTLPWSQVSQGRVTGFRAARRSLETLKADLRAAPDDALIQVEGHLTAIREEWRVTVVGGRAVNSSGYCLHAGETDRTIVTVFDGARFDPALRPLAQAAAVEAAAKADLDAVCIDLVFCGGPGMAGHEKAGPFVLEVDPVWCSAPYDFGRAGMEAFLQAVLACRKPDLLARGTYHPESWMLESFGRRYRSWWGPRPVRP</sequence>
<reference evidence="1 2" key="1">
    <citation type="submission" date="2024-02" db="EMBL/GenBank/DDBJ databases">
        <title>Bifidobacterium honeyensis sp. nov., isolated from the comb honey.</title>
        <authorList>
            <person name="Liu W."/>
            <person name="Li Y."/>
        </authorList>
    </citation>
    <scope>NUCLEOTIDE SEQUENCE [LARGE SCALE GENOMIC DNA]</scope>
    <source>
        <strain evidence="1 2">IMAU50988</strain>
    </source>
</reference>
<dbReference type="RefSeq" id="WP_340486335.1">
    <property type="nucleotide sequence ID" value="NZ_JBANDZ010000002.1"/>
</dbReference>
<evidence type="ECO:0008006" key="3">
    <source>
        <dbReference type="Google" id="ProtNLM"/>
    </source>
</evidence>
<dbReference type="EMBL" id="JBANBB010000002">
    <property type="protein sequence ID" value="MEK0307142.1"/>
    <property type="molecule type" value="Genomic_DNA"/>
</dbReference>
<evidence type="ECO:0000313" key="1">
    <source>
        <dbReference type="EMBL" id="MEK0307142.1"/>
    </source>
</evidence>